<dbReference type="Proteomes" id="UP000318704">
    <property type="component" value="Chromosome"/>
</dbReference>
<evidence type="ECO:0000313" key="2">
    <source>
        <dbReference type="Proteomes" id="UP000318704"/>
    </source>
</evidence>
<protein>
    <submittedName>
        <fullName evidence="1">Uncharacterized protein</fullName>
    </submittedName>
</protein>
<reference evidence="1 2" key="1">
    <citation type="submission" date="2019-03" db="EMBL/GenBank/DDBJ databases">
        <title>Deep-cultivation of Planctomycetes and their phenomic and genomic characterization uncovers novel biology.</title>
        <authorList>
            <person name="Wiegand S."/>
            <person name="Jogler M."/>
            <person name="Boedeker C."/>
            <person name="Pinto D."/>
            <person name="Vollmers J."/>
            <person name="Rivas-Marin E."/>
            <person name="Kohn T."/>
            <person name="Peeters S.H."/>
            <person name="Heuer A."/>
            <person name="Rast P."/>
            <person name="Oberbeckmann S."/>
            <person name="Bunk B."/>
            <person name="Jeske O."/>
            <person name="Meyerdierks A."/>
            <person name="Storesund J.E."/>
            <person name="Kallscheuer N."/>
            <person name="Luecker S."/>
            <person name="Lage O.M."/>
            <person name="Pohl T."/>
            <person name="Merkel B.J."/>
            <person name="Hornburger P."/>
            <person name="Mueller R.-W."/>
            <person name="Bruemmer F."/>
            <person name="Labrenz M."/>
            <person name="Spormann A.M."/>
            <person name="Op den Camp H."/>
            <person name="Overmann J."/>
            <person name="Amann R."/>
            <person name="Jetten M.S.M."/>
            <person name="Mascher T."/>
            <person name="Medema M.H."/>
            <person name="Devos D.P."/>
            <person name="Kaster A.-K."/>
            <person name="Ovreas L."/>
            <person name="Rohde M."/>
            <person name="Galperin M.Y."/>
            <person name="Jogler C."/>
        </authorList>
    </citation>
    <scope>NUCLEOTIDE SEQUENCE [LARGE SCALE GENOMIC DNA]</scope>
    <source>
        <strain evidence="1 2">V144</strain>
    </source>
</reference>
<proteinExistence type="predicted"/>
<accession>A0A517VSR7</accession>
<dbReference type="RefSeq" id="WP_144983455.1">
    <property type="nucleotide sequence ID" value="NZ_CP037920.1"/>
</dbReference>
<organism evidence="1 2">
    <name type="scientific">Gimesia aquarii</name>
    <dbReference type="NCBI Taxonomy" id="2527964"/>
    <lineage>
        <taxon>Bacteria</taxon>
        <taxon>Pseudomonadati</taxon>
        <taxon>Planctomycetota</taxon>
        <taxon>Planctomycetia</taxon>
        <taxon>Planctomycetales</taxon>
        <taxon>Planctomycetaceae</taxon>
        <taxon>Gimesia</taxon>
    </lineage>
</organism>
<dbReference type="EMBL" id="CP037920">
    <property type="protein sequence ID" value="QDT96020.1"/>
    <property type="molecule type" value="Genomic_DNA"/>
</dbReference>
<evidence type="ECO:0000313" key="1">
    <source>
        <dbReference type="EMBL" id="QDT96020.1"/>
    </source>
</evidence>
<gene>
    <name evidence="1" type="ORF">V144x_14730</name>
</gene>
<dbReference type="KEGG" id="gaw:V144x_14730"/>
<sequence>MKDLFVALVCFNCAILSVSANDKIISTYQLEPFDQRVSTELVASLTQSFDITHSQEKILRHPELETVCEIKQAKLLFQDEIIPFTPVVREVFFENLAYYTDPAYIMMRNESNFKTMEDFRLLNLQYGYRLR</sequence>
<name>A0A517VSR7_9PLAN</name>
<dbReference type="AlphaFoldDB" id="A0A517VSR7"/>